<protein>
    <submittedName>
        <fullName evidence="2">Uncharacterized protein</fullName>
    </submittedName>
</protein>
<evidence type="ECO:0000313" key="3">
    <source>
        <dbReference type="Proteomes" id="UP000054270"/>
    </source>
</evidence>
<accession>A0A0D2KEA6</accession>
<sequence>MPPTTANATSRKRTSAQDPTPAPGRGNKAAKQARTGDAPTSLVAEEHPNSITAAATGDKENSRPVRSKAGKRGRNEQLEELLFHLRPDLNPDKQNTRPAQSSFPQNTPENEFAPQQGTRRTSRKNPQV</sequence>
<gene>
    <name evidence="2" type="ORF">HYPSUDRAFT_210050</name>
</gene>
<evidence type="ECO:0000256" key="1">
    <source>
        <dbReference type="SAM" id="MobiDB-lite"/>
    </source>
</evidence>
<evidence type="ECO:0000313" key="2">
    <source>
        <dbReference type="EMBL" id="KJA12862.1"/>
    </source>
</evidence>
<dbReference type="Proteomes" id="UP000054270">
    <property type="component" value="Unassembled WGS sequence"/>
</dbReference>
<feature type="region of interest" description="Disordered" evidence="1">
    <location>
        <begin position="1"/>
        <end position="128"/>
    </location>
</feature>
<proteinExistence type="predicted"/>
<feature type="compositionally biased region" description="Basic and acidic residues" evidence="1">
    <location>
        <begin position="73"/>
        <end position="95"/>
    </location>
</feature>
<reference evidence="3" key="1">
    <citation type="submission" date="2014-04" db="EMBL/GenBank/DDBJ databases">
        <title>Evolutionary Origins and Diversification of the Mycorrhizal Mutualists.</title>
        <authorList>
            <consortium name="DOE Joint Genome Institute"/>
            <consortium name="Mycorrhizal Genomics Consortium"/>
            <person name="Kohler A."/>
            <person name="Kuo A."/>
            <person name="Nagy L.G."/>
            <person name="Floudas D."/>
            <person name="Copeland A."/>
            <person name="Barry K.W."/>
            <person name="Cichocki N."/>
            <person name="Veneault-Fourrey C."/>
            <person name="LaButti K."/>
            <person name="Lindquist E.A."/>
            <person name="Lipzen A."/>
            <person name="Lundell T."/>
            <person name="Morin E."/>
            <person name="Murat C."/>
            <person name="Riley R."/>
            <person name="Ohm R."/>
            <person name="Sun H."/>
            <person name="Tunlid A."/>
            <person name="Henrissat B."/>
            <person name="Grigoriev I.V."/>
            <person name="Hibbett D.S."/>
            <person name="Martin F."/>
        </authorList>
    </citation>
    <scope>NUCLEOTIDE SEQUENCE [LARGE SCALE GENOMIC DNA]</scope>
    <source>
        <strain evidence="3">FD-334 SS-4</strain>
    </source>
</reference>
<feature type="compositionally biased region" description="Polar residues" evidence="1">
    <location>
        <begin position="96"/>
        <end position="128"/>
    </location>
</feature>
<name>A0A0D2KEA6_HYPSF</name>
<keyword evidence="3" id="KW-1185">Reference proteome</keyword>
<dbReference type="AlphaFoldDB" id="A0A0D2KEA6"/>
<organism evidence="2 3">
    <name type="scientific">Hypholoma sublateritium (strain FD-334 SS-4)</name>
    <dbReference type="NCBI Taxonomy" id="945553"/>
    <lineage>
        <taxon>Eukaryota</taxon>
        <taxon>Fungi</taxon>
        <taxon>Dikarya</taxon>
        <taxon>Basidiomycota</taxon>
        <taxon>Agaricomycotina</taxon>
        <taxon>Agaricomycetes</taxon>
        <taxon>Agaricomycetidae</taxon>
        <taxon>Agaricales</taxon>
        <taxon>Agaricineae</taxon>
        <taxon>Strophariaceae</taxon>
        <taxon>Hypholoma</taxon>
    </lineage>
</organism>
<dbReference type="EMBL" id="KN817865">
    <property type="protein sequence ID" value="KJA12862.1"/>
    <property type="molecule type" value="Genomic_DNA"/>
</dbReference>